<proteinExistence type="predicted"/>
<protein>
    <submittedName>
        <fullName evidence="1">Uncharacterized protein</fullName>
    </submittedName>
</protein>
<dbReference type="Proteomes" id="UP001075354">
    <property type="component" value="Chromosome 7"/>
</dbReference>
<reference evidence="1" key="1">
    <citation type="submission" date="2022-12" db="EMBL/GenBank/DDBJ databases">
        <title>Chromosome-level genome assembly of the bean flower thrips Megalurothrips usitatus.</title>
        <authorList>
            <person name="Ma L."/>
            <person name="Liu Q."/>
            <person name="Li H."/>
            <person name="Cai W."/>
        </authorList>
    </citation>
    <scope>NUCLEOTIDE SEQUENCE</scope>
    <source>
        <strain evidence="1">Cailab_2022a</strain>
    </source>
</reference>
<keyword evidence="2" id="KW-1185">Reference proteome</keyword>
<evidence type="ECO:0000313" key="1">
    <source>
        <dbReference type="EMBL" id="KAJ1526254.1"/>
    </source>
</evidence>
<dbReference type="EMBL" id="JAPTSV010000007">
    <property type="protein sequence ID" value="KAJ1526254.1"/>
    <property type="molecule type" value="Genomic_DNA"/>
</dbReference>
<dbReference type="AlphaFoldDB" id="A0AAV7XJJ2"/>
<accession>A0AAV7XJJ2</accession>
<gene>
    <name evidence="1" type="ORF">ONE63_009409</name>
</gene>
<sequence>MTVDVSRPVLPPEVPPTATIEPLNLEVRDVRILGKLLGSVDIEDVDRRALRRSGRQFVTGKATVPGQLVFSQAVTASSVQVRGGARVPRVAVGVFGVLACAEPVCSLRQVLENLNHVAAAKDGSLDLLLRDGQVGGQTVTGSKWVRSLEMTDVATIRGRILGLEVPARGDVRVIQDEVVVEGDVTVSGAAGRISGQVTVLGDVVATDITEAGSGLSVSAVLRGGVRLGQPLPPSVVFEHLEVANLAAGVVNGVPTSQWVVDSPDAVVHMQQPVTFAGDVVVAAKSTLLGKVNAVDLRVLDETALKTTGEQVVLGHKTFDSVDTHTVWSNDTWLGGARWLDLWGGARPQAPADNILRLEDDVVIQGSLNVKRLKVDGTLGDVNLNATLKDSVFSDSVVVIDGPMTFTQVRAGDSVPRASACPLAR</sequence>
<name>A0AAV7XJJ2_9NEOP</name>
<comment type="caution">
    <text evidence="1">The sequence shown here is derived from an EMBL/GenBank/DDBJ whole genome shotgun (WGS) entry which is preliminary data.</text>
</comment>
<evidence type="ECO:0000313" key="2">
    <source>
        <dbReference type="Proteomes" id="UP001075354"/>
    </source>
</evidence>
<organism evidence="1 2">
    <name type="scientific">Megalurothrips usitatus</name>
    <name type="common">bean blossom thrips</name>
    <dbReference type="NCBI Taxonomy" id="439358"/>
    <lineage>
        <taxon>Eukaryota</taxon>
        <taxon>Metazoa</taxon>
        <taxon>Ecdysozoa</taxon>
        <taxon>Arthropoda</taxon>
        <taxon>Hexapoda</taxon>
        <taxon>Insecta</taxon>
        <taxon>Pterygota</taxon>
        <taxon>Neoptera</taxon>
        <taxon>Paraneoptera</taxon>
        <taxon>Thysanoptera</taxon>
        <taxon>Terebrantia</taxon>
        <taxon>Thripoidea</taxon>
        <taxon>Thripidae</taxon>
        <taxon>Megalurothrips</taxon>
    </lineage>
</organism>